<accession>A0A9P6CJU8</accession>
<protein>
    <submittedName>
        <fullName evidence="1">Uncharacterized protein</fullName>
    </submittedName>
</protein>
<dbReference type="Proteomes" id="UP000807353">
    <property type="component" value="Unassembled WGS sequence"/>
</dbReference>
<organism evidence="1 2">
    <name type="scientific">Collybia nuda</name>
    <dbReference type="NCBI Taxonomy" id="64659"/>
    <lineage>
        <taxon>Eukaryota</taxon>
        <taxon>Fungi</taxon>
        <taxon>Dikarya</taxon>
        <taxon>Basidiomycota</taxon>
        <taxon>Agaricomycotina</taxon>
        <taxon>Agaricomycetes</taxon>
        <taxon>Agaricomycetidae</taxon>
        <taxon>Agaricales</taxon>
        <taxon>Tricholomatineae</taxon>
        <taxon>Clitocybaceae</taxon>
        <taxon>Collybia</taxon>
    </lineage>
</organism>
<feature type="non-terminal residue" evidence="1">
    <location>
        <position position="1"/>
    </location>
</feature>
<reference evidence="1" key="1">
    <citation type="submission" date="2020-11" db="EMBL/GenBank/DDBJ databases">
        <authorList>
            <consortium name="DOE Joint Genome Institute"/>
            <person name="Ahrendt S."/>
            <person name="Riley R."/>
            <person name="Andreopoulos W."/>
            <person name="Labutti K."/>
            <person name="Pangilinan J."/>
            <person name="Ruiz-Duenas F.J."/>
            <person name="Barrasa J.M."/>
            <person name="Sanchez-Garcia M."/>
            <person name="Camarero S."/>
            <person name="Miyauchi S."/>
            <person name="Serrano A."/>
            <person name="Linde D."/>
            <person name="Babiker R."/>
            <person name="Drula E."/>
            <person name="Ayuso-Fernandez I."/>
            <person name="Pacheco R."/>
            <person name="Padilla G."/>
            <person name="Ferreira P."/>
            <person name="Barriuso J."/>
            <person name="Kellner H."/>
            <person name="Castanera R."/>
            <person name="Alfaro M."/>
            <person name="Ramirez L."/>
            <person name="Pisabarro A.G."/>
            <person name="Kuo A."/>
            <person name="Tritt A."/>
            <person name="Lipzen A."/>
            <person name="He G."/>
            <person name="Yan M."/>
            <person name="Ng V."/>
            <person name="Cullen D."/>
            <person name="Martin F."/>
            <person name="Rosso M.-N."/>
            <person name="Henrissat B."/>
            <person name="Hibbett D."/>
            <person name="Martinez A.T."/>
            <person name="Grigoriev I.V."/>
        </authorList>
    </citation>
    <scope>NUCLEOTIDE SEQUENCE</scope>
    <source>
        <strain evidence="1">CBS 247.69</strain>
    </source>
</reference>
<dbReference type="AlphaFoldDB" id="A0A9P6CJU8"/>
<proteinExistence type="predicted"/>
<comment type="caution">
    <text evidence="1">The sequence shown here is derived from an EMBL/GenBank/DDBJ whole genome shotgun (WGS) entry which is preliminary data.</text>
</comment>
<evidence type="ECO:0000313" key="2">
    <source>
        <dbReference type="Proteomes" id="UP000807353"/>
    </source>
</evidence>
<gene>
    <name evidence="1" type="ORF">BDZ94DRAFT_1161583</name>
</gene>
<sequence>IPFKKCVDPQNTLQYAAMGSAFVHTTENEVEYFVLNIGNGGSKQFKPMDPALFHIGDIVEAQISFFIVPFKSNYHFKMIHILQAITLLDAKFQKVSQRINILCSPKPTTLKRKVSYLDDELEENQTKILKMTIDNDI</sequence>
<keyword evidence="2" id="KW-1185">Reference proteome</keyword>
<dbReference type="EMBL" id="MU150252">
    <property type="protein sequence ID" value="KAF9464695.1"/>
    <property type="molecule type" value="Genomic_DNA"/>
</dbReference>
<dbReference type="OrthoDB" id="3067373at2759"/>
<evidence type="ECO:0000313" key="1">
    <source>
        <dbReference type="EMBL" id="KAF9464695.1"/>
    </source>
</evidence>
<name>A0A9P6CJU8_9AGAR</name>